<dbReference type="EMBL" id="QAPG01000108">
    <property type="protein sequence ID" value="TDZ31177.1"/>
    <property type="molecule type" value="Genomic_DNA"/>
</dbReference>
<dbReference type="PANTHER" id="PTHR46434">
    <property type="entry name" value="GENETIC INTERACTOR OF PROHIBITINS 3, MITOCHONDRIAL"/>
    <property type="match status" value="1"/>
</dbReference>
<feature type="region of interest" description="Disordered" evidence="1">
    <location>
        <begin position="706"/>
        <end position="739"/>
    </location>
</feature>
<reference evidence="2 3" key="1">
    <citation type="submission" date="2018-11" db="EMBL/GenBank/DDBJ databases">
        <title>Genome sequence and assembly of Colletotrichum spinosum.</title>
        <authorList>
            <person name="Gan P."/>
            <person name="Shirasu K."/>
        </authorList>
    </citation>
    <scope>NUCLEOTIDE SEQUENCE [LARGE SCALE GENOMIC DNA]</scope>
    <source>
        <strain evidence="2 3">CBS 515.97</strain>
    </source>
</reference>
<dbReference type="InterPro" id="IPR050896">
    <property type="entry name" value="Mito_lipid_metab_GTPase"/>
</dbReference>
<evidence type="ECO:0000313" key="3">
    <source>
        <dbReference type="Proteomes" id="UP000295083"/>
    </source>
</evidence>
<dbReference type="SUPFAM" id="SSF52540">
    <property type="entry name" value="P-loop containing nucleoside triphosphate hydrolases"/>
    <property type="match status" value="1"/>
</dbReference>
<gene>
    <name evidence="2" type="ORF">C8035_v005188</name>
</gene>
<feature type="compositionally biased region" description="Basic and acidic residues" evidence="1">
    <location>
        <begin position="658"/>
        <end position="679"/>
    </location>
</feature>
<dbReference type="InterPro" id="IPR027417">
    <property type="entry name" value="P-loop_NTPase"/>
</dbReference>
<evidence type="ECO:0000313" key="2">
    <source>
        <dbReference type="EMBL" id="TDZ31177.1"/>
    </source>
</evidence>
<feature type="region of interest" description="Disordered" evidence="1">
    <location>
        <begin position="626"/>
        <end position="681"/>
    </location>
</feature>
<organism evidence="2 3">
    <name type="scientific">Colletotrichum spinosum</name>
    <dbReference type="NCBI Taxonomy" id="1347390"/>
    <lineage>
        <taxon>Eukaryota</taxon>
        <taxon>Fungi</taxon>
        <taxon>Dikarya</taxon>
        <taxon>Ascomycota</taxon>
        <taxon>Pezizomycotina</taxon>
        <taxon>Sordariomycetes</taxon>
        <taxon>Hypocreomycetidae</taxon>
        <taxon>Glomerellales</taxon>
        <taxon>Glomerellaceae</taxon>
        <taxon>Colletotrichum</taxon>
        <taxon>Colletotrichum orbiculare species complex</taxon>
    </lineage>
</organism>
<dbReference type="GO" id="GO:0005739">
    <property type="term" value="C:mitochondrion"/>
    <property type="evidence" value="ECO:0007669"/>
    <property type="project" value="TreeGrafter"/>
</dbReference>
<protein>
    <submittedName>
        <fullName evidence="2">Genetic interactor of prohibitins 3</fullName>
    </submittedName>
</protein>
<feature type="region of interest" description="Disordered" evidence="1">
    <location>
        <begin position="392"/>
        <end position="433"/>
    </location>
</feature>
<sequence>MHRALSSRWVRSALSISDRAALSEVPVYLCPSLAAASARHSFAPTTHRGLAFRQRRCVHVEMAGVAETPAPPPAAEVTEDLELKAEVVKKLPEVCSGCGALSQVTEPGQAGYYDYKRRSVRDYVEDLEAEEEVEEFNKEEMEEDEAVEEDRVVDAVVQNLGEERLLALGLDPRTLKPGEELETSRPASGPKPDRTPLCDRCHKLVHNNEGVPIYHPTVDTLRETIEESPFKKNHIYHVIDAADFPMSFMPKLHMVLEANLKHRNRRNKSGRYYKDRRFDMDFIITRSDLLAPKKEMVDKMMPYLREVLRGAMGKYGKLITLGNVRCVSAQRGWWTALLKETIYDRGGAGWMVGKVNVGKSALYEVIFPKGTTASFTPQQDVEMSMFAREEDSETARSIASGAKEDRQDLDGLLPPARAESNYPEMPTVSALPGTTASPIRIPYGNGRGELIDLPGVARSDLELYVKPEHRKHLVMKHRIVPEQYSIRPGQSLLLGGGLIRITPTTPDLDFILAYNFTPIPEHLTATEKAIEYQEQKKEAPREAPNLKQIATPEAAEQMKLAGTFKLRYDVTKERSGPQTRKDVANRKVETLPWRNLGVDILIEGVGWVEIVAQVRTRRLYDTSLINKPEPEPELEAQPEPAREPEVELDPFDQMAKAAEAHSKPKEKPKEKPEVPKEPELNWPVVEVYAPEGRFIGSRKPLNAWLINRPPKKDLKKRPRKSMVGAKKADKQARRAAQAS</sequence>
<name>A0A4R8PYX9_9PEZI</name>
<dbReference type="Gene3D" id="3.40.50.300">
    <property type="entry name" value="P-loop containing nucleotide triphosphate hydrolases"/>
    <property type="match status" value="1"/>
</dbReference>
<accession>A0A4R8PYX9</accession>
<dbReference type="AlphaFoldDB" id="A0A4R8PYX9"/>
<dbReference type="Proteomes" id="UP000295083">
    <property type="component" value="Unassembled WGS sequence"/>
</dbReference>
<keyword evidence="3" id="KW-1185">Reference proteome</keyword>
<proteinExistence type="predicted"/>
<feature type="region of interest" description="Disordered" evidence="1">
    <location>
        <begin position="175"/>
        <end position="196"/>
    </location>
</feature>
<dbReference type="PANTHER" id="PTHR46434:SF1">
    <property type="entry name" value="GENETIC INTERACTOR OF PROHIBITINS 3, MITOCHONDRIAL"/>
    <property type="match status" value="1"/>
</dbReference>
<comment type="caution">
    <text evidence="2">The sequence shown here is derived from an EMBL/GenBank/DDBJ whole genome shotgun (WGS) entry which is preliminary data.</text>
</comment>
<evidence type="ECO:0000256" key="1">
    <source>
        <dbReference type="SAM" id="MobiDB-lite"/>
    </source>
</evidence>